<dbReference type="PANTHER" id="PTHR13720:SF40">
    <property type="entry name" value="WD REPEAT-CONTAINING PROTEIN 54"/>
    <property type="match status" value="1"/>
</dbReference>
<dbReference type="PROSITE" id="PS50082">
    <property type="entry name" value="WD_REPEATS_2"/>
    <property type="match status" value="1"/>
</dbReference>
<proteinExistence type="predicted"/>
<keyword evidence="5" id="KW-1185">Reference proteome</keyword>
<accession>A0A7D9EQG5</accession>
<dbReference type="Pfam" id="PF21031">
    <property type="entry name" value="WDR54"/>
    <property type="match status" value="1"/>
</dbReference>
<dbReference type="Gene3D" id="2.130.10.10">
    <property type="entry name" value="YVTN repeat-like/Quinoprotein amine dehydrogenase"/>
    <property type="match status" value="1"/>
</dbReference>
<dbReference type="PANTHER" id="PTHR13720">
    <property type="entry name" value="WD-40 REPEAT PROTEIN"/>
    <property type="match status" value="1"/>
</dbReference>
<dbReference type="SMART" id="SM00320">
    <property type="entry name" value="WD40"/>
    <property type="match status" value="3"/>
</dbReference>
<evidence type="ECO:0000313" key="4">
    <source>
        <dbReference type="EMBL" id="CAB4014047.1"/>
    </source>
</evidence>
<dbReference type="EMBL" id="CACRXK020008127">
    <property type="protein sequence ID" value="CAB4014047.1"/>
    <property type="molecule type" value="Genomic_DNA"/>
</dbReference>
<evidence type="ECO:0000256" key="1">
    <source>
        <dbReference type="ARBA" id="ARBA00022574"/>
    </source>
</evidence>
<dbReference type="InterPro" id="IPR001680">
    <property type="entry name" value="WD40_rpt"/>
</dbReference>
<evidence type="ECO:0000256" key="2">
    <source>
        <dbReference type="ARBA" id="ARBA00022737"/>
    </source>
</evidence>
<gene>
    <name evidence="4" type="ORF">PACLA_8A005387</name>
</gene>
<feature type="domain" description="WD repeat-containing protein 54 beta-propeller" evidence="3">
    <location>
        <begin position="1"/>
        <end position="227"/>
    </location>
</feature>
<dbReference type="Proteomes" id="UP001152795">
    <property type="component" value="Unassembled WGS sequence"/>
</dbReference>
<keyword evidence="1" id="KW-0853">WD repeat</keyword>
<protein>
    <submittedName>
        <fullName evidence="4">WD repeat-containing 54-like</fullName>
    </submittedName>
</protein>
<dbReference type="OrthoDB" id="756370at2759"/>
<evidence type="ECO:0000313" key="5">
    <source>
        <dbReference type="Proteomes" id="UP001152795"/>
    </source>
</evidence>
<dbReference type="InterPro" id="IPR036322">
    <property type="entry name" value="WD40_repeat_dom_sf"/>
</dbReference>
<reference evidence="4" key="1">
    <citation type="submission" date="2020-04" db="EMBL/GenBank/DDBJ databases">
        <authorList>
            <person name="Alioto T."/>
            <person name="Alioto T."/>
            <person name="Gomez Garrido J."/>
        </authorList>
    </citation>
    <scope>NUCLEOTIDE SEQUENCE</scope>
    <source>
        <strain evidence="4">A484AB</strain>
    </source>
</reference>
<dbReference type="InterPro" id="IPR050630">
    <property type="entry name" value="WD_repeat_EMAP"/>
</dbReference>
<dbReference type="InterPro" id="IPR049546">
    <property type="entry name" value="WDR54_beta_prop"/>
</dbReference>
<dbReference type="InterPro" id="IPR015943">
    <property type="entry name" value="WD40/YVTN_repeat-like_dom_sf"/>
</dbReference>
<sequence>MFEQDGSVMIFWHSVSQPQENKSFSYFARGICSTLNRFICVGTCTGSILVFDVPPQGTAVKLHETLDHHKVGITDLASVLDKMVSADEDGNITVWQCDETSRQIAEIRGSGTPCMSLALWNGFITAAYSSGHIRIFDLALGILKTEICAHSRCVNSLDIASETGLLLSVGEDSFVRVWVLPKDSANKVELLFQSPVSDSQLCGGRFLDESGQSFGVSGYDLAEIVVFGKK</sequence>
<dbReference type="SUPFAM" id="SSF50978">
    <property type="entry name" value="WD40 repeat-like"/>
    <property type="match status" value="1"/>
</dbReference>
<dbReference type="GO" id="GO:0031514">
    <property type="term" value="C:motile cilium"/>
    <property type="evidence" value="ECO:0007669"/>
    <property type="project" value="TreeGrafter"/>
</dbReference>
<comment type="caution">
    <text evidence="4">The sequence shown here is derived from an EMBL/GenBank/DDBJ whole genome shotgun (WGS) entry which is preliminary data.</text>
</comment>
<name>A0A7D9EQG5_PARCT</name>
<evidence type="ECO:0000259" key="3">
    <source>
        <dbReference type="Pfam" id="PF21031"/>
    </source>
</evidence>
<dbReference type="PROSITE" id="PS50294">
    <property type="entry name" value="WD_REPEATS_REGION"/>
    <property type="match status" value="1"/>
</dbReference>
<keyword evidence="2" id="KW-0677">Repeat</keyword>
<dbReference type="AlphaFoldDB" id="A0A7D9EQG5"/>
<organism evidence="4 5">
    <name type="scientific">Paramuricea clavata</name>
    <name type="common">Red gorgonian</name>
    <name type="synonym">Violescent sea-whip</name>
    <dbReference type="NCBI Taxonomy" id="317549"/>
    <lineage>
        <taxon>Eukaryota</taxon>
        <taxon>Metazoa</taxon>
        <taxon>Cnidaria</taxon>
        <taxon>Anthozoa</taxon>
        <taxon>Octocorallia</taxon>
        <taxon>Malacalcyonacea</taxon>
        <taxon>Plexauridae</taxon>
        <taxon>Paramuricea</taxon>
    </lineage>
</organism>